<dbReference type="Proteomes" id="UP000307602">
    <property type="component" value="Unassembled WGS sequence"/>
</dbReference>
<reference evidence="2 3" key="1">
    <citation type="submission" date="2019-04" db="EMBL/GenBank/DDBJ databases">
        <authorList>
            <person name="Liu A."/>
        </authorList>
    </citation>
    <scope>NUCLEOTIDE SEQUENCE [LARGE SCALE GENOMIC DNA]</scope>
    <source>
        <strain evidence="2 3">RZ03</strain>
    </source>
</reference>
<dbReference type="GO" id="GO:0006508">
    <property type="term" value="P:proteolysis"/>
    <property type="evidence" value="ECO:0007669"/>
    <property type="project" value="InterPro"/>
</dbReference>
<organism evidence="2 3">
    <name type="scientific">Flavivirga rizhaonensis</name>
    <dbReference type="NCBI Taxonomy" id="2559571"/>
    <lineage>
        <taxon>Bacteria</taxon>
        <taxon>Pseudomonadati</taxon>
        <taxon>Bacteroidota</taxon>
        <taxon>Flavobacteriia</taxon>
        <taxon>Flavobacteriales</taxon>
        <taxon>Flavobacteriaceae</taxon>
        <taxon>Flavivirga</taxon>
    </lineage>
</organism>
<dbReference type="Pfam" id="PF00656">
    <property type="entry name" value="Peptidase_C14"/>
    <property type="match status" value="1"/>
</dbReference>
<dbReference type="GO" id="GO:0004197">
    <property type="term" value="F:cysteine-type endopeptidase activity"/>
    <property type="evidence" value="ECO:0007669"/>
    <property type="project" value="InterPro"/>
</dbReference>
<dbReference type="PANTHER" id="PTHR48104">
    <property type="entry name" value="METACASPASE-4"/>
    <property type="match status" value="1"/>
</dbReference>
<dbReference type="SUPFAM" id="SSF50969">
    <property type="entry name" value="YVTN repeat-like/Quinoprotein amine dehydrogenase"/>
    <property type="match status" value="1"/>
</dbReference>
<keyword evidence="3" id="KW-1185">Reference proteome</keyword>
<evidence type="ECO:0000313" key="2">
    <source>
        <dbReference type="EMBL" id="TGV04836.1"/>
    </source>
</evidence>
<gene>
    <name evidence="2" type="ORF">EM932_01570</name>
</gene>
<name>A0A4S1E2G3_9FLAO</name>
<evidence type="ECO:0000259" key="1">
    <source>
        <dbReference type="Pfam" id="PF00656"/>
    </source>
</evidence>
<dbReference type="InterPro" id="IPR050452">
    <property type="entry name" value="Metacaspase"/>
</dbReference>
<feature type="domain" description="Peptidase C14 caspase" evidence="1">
    <location>
        <begin position="1199"/>
        <end position="1450"/>
    </location>
</feature>
<dbReference type="SUPFAM" id="SSF82171">
    <property type="entry name" value="DPP6 N-terminal domain-like"/>
    <property type="match status" value="1"/>
</dbReference>
<dbReference type="Gene3D" id="3.40.50.1460">
    <property type="match status" value="1"/>
</dbReference>
<dbReference type="RefSeq" id="WP_135874765.1">
    <property type="nucleotide sequence ID" value="NZ_SRSO01000001.1"/>
</dbReference>
<dbReference type="GO" id="GO:0005737">
    <property type="term" value="C:cytoplasm"/>
    <property type="evidence" value="ECO:0007669"/>
    <property type="project" value="TreeGrafter"/>
</dbReference>
<dbReference type="InterPro" id="IPR011044">
    <property type="entry name" value="Quino_amine_DH_bsu"/>
</dbReference>
<dbReference type="InterPro" id="IPR011600">
    <property type="entry name" value="Pept_C14_caspase"/>
</dbReference>
<dbReference type="InterPro" id="IPR029030">
    <property type="entry name" value="Caspase-like_dom_sf"/>
</dbReference>
<dbReference type="EMBL" id="SRSO01000001">
    <property type="protein sequence ID" value="TGV04836.1"/>
    <property type="molecule type" value="Genomic_DNA"/>
</dbReference>
<comment type="caution">
    <text evidence="2">The sequence shown here is derived from an EMBL/GenBank/DDBJ whole genome shotgun (WGS) entry which is preliminary data.</text>
</comment>
<evidence type="ECO:0000313" key="3">
    <source>
        <dbReference type="Proteomes" id="UP000307602"/>
    </source>
</evidence>
<dbReference type="OrthoDB" id="1492850at2"/>
<sequence>MSKTNFVACIVLILVIKLNAQKKFLETQYAINDLHFCSKNGEIVYANDTTLYFVDYKTLKIKDSIALINNKTKFISSFQYLDTPQPLIIIKTKTKQKYYQNYFEYPEDSTYFFSRTQNKIINKFSGNIYASFNEENPSIAVVGYNEYNDYKDDYGNVNKSPLIGKLESFPNRVVVESSGTIRKIQVSNSGTRVAIIYQKYFGKGDPYDHILEIRDLPSLDIVTSKKIKDKTISISFSSNDEHVVLKKDANSTYTDFSLSEEEYFKIYFTSTLEEVSEIPKDLKVKEAVRNGTVWKRIKTEVINVDFNSKQRIHKIWPNLTPFSIIDGFKVIDDEIILLYGNMGYGYSGEKNGIIKYGLKNEAVFSEIKNVSERDTLYNPLDVRIMDNKTSVYGVTYNSKSNLLLIKDQPSYELSGFQIWSALDKKKFYDVEFPKKVNPFMDNEGETCLIFEEYEGTGFREFKMKVLDIKTGIAKVKLFEDSEFDGLSAKCHNLRSKSNEWICSDGRSKFWRVDIKDFTIQLLNDLSNDKYYRADVESFRPIPDSDKVLIALNSVNVAPNHSVTESHFEGYKIFNPNNLLVQDLPALNKATDVFPLNKNKIVFKNGTSLKLYDVTTNNVTPITKIADNNRIADVLLLDNKAEIVMDKKDSLVDSLQILSYDYGTKKVIANYKIPSSKGLFKNFEGLNYYSYDSYYTYNHKLRAKVEWNSQKPKYTQSHDLNINSDGKLLYRDEWLINLKDLEVEQQLLSYTKNTLLENDEIVLLNTDKYGAKDYKFRIVNTKNTDSILWKSKTVRMDFGDRPSSRVWTKDKNFVLFYNSFQTTDSQTIYLLDVKNRELNSKKINFKIKKACFAEDARQVVLTSHSDIMQKNSNSVFYSIEGLKKIREINTDYDDEVDSNNYIFTDFEFLLHYSLVDDKIEKEKSYYARRRLRTSKYLKEKNLLVAGTDKGSLVFWNIDNSSPKHIEKVSDSEIIKIVEVNNSLYVLSKDSEISVVNLDNLSLEVSCKIFENDKQIRIAWLTPEGYFKANKSDIRNFHFVKNGKAFPLIDYEIYLNRPDIIMQKLGFTSSKSYELYKNAYLKRLTRNGYDENTDIFNLDRPKLKLRNRAQIPILSEQKQLNLAIENTSNAEELIVYINGVPTNKEVVKDKHKLNTLIELNSGINRISILTKNESGKESEPVSFEVTSTAPRTESKLYYIGIGVSKYQDSTMNLRYADKDVERISKVLTSKYENRSYIKTLLNEGVNKTSVSELKTILQSTDIDDTVIVSFSGHGLIGKDKDFYFASYDIDFNNPEEKGISYTDIQSLLTDIPARRKLLLIDACHSGELDTTNDKMTPETKVVKHVPKGAKGSKAKNKTAKNEESFKLMQTLFYDIDRGNGSYVISAAGGSEFAYENEKWKNGVFTYSFINALYELSYDTWKGEQGIRISKLKDYVYKSVVELTNNQQRPTSRAENLEWDWVLE</sequence>
<accession>A0A4S1E2G3</accession>
<dbReference type="SUPFAM" id="SSF52129">
    <property type="entry name" value="Caspase-like"/>
    <property type="match status" value="1"/>
</dbReference>
<proteinExistence type="predicted"/>
<dbReference type="PANTHER" id="PTHR48104:SF30">
    <property type="entry name" value="METACASPASE-1"/>
    <property type="match status" value="1"/>
</dbReference>
<protein>
    <submittedName>
        <fullName evidence="2">Caspase family protein</fullName>
    </submittedName>
</protein>